<organism evidence="1 2">
    <name type="scientific">Mortierella isabellina</name>
    <name type="common">Filamentous fungus</name>
    <name type="synonym">Umbelopsis isabellina</name>
    <dbReference type="NCBI Taxonomy" id="91625"/>
    <lineage>
        <taxon>Eukaryota</taxon>
        <taxon>Fungi</taxon>
        <taxon>Fungi incertae sedis</taxon>
        <taxon>Mucoromycota</taxon>
        <taxon>Mucoromycotina</taxon>
        <taxon>Umbelopsidomycetes</taxon>
        <taxon>Umbelopsidales</taxon>
        <taxon>Umbelopsidaceae</taxon>
        <taxon>Umbelopsis</taxon>
    </lineage>
</organism>
<name>A0A8H7PCC5_MORIS</name>
<protein>
    <submittedName>
        <fullName evidence="1">Uncharacterized protein</fullName>
    </submittedName>
</protein>
<dbReference type="AlphaFoldDB" id="A0A8H7PCC5"/>
<evidence type="ECO:0000313" key="1">
    <source>
        <dbReference type="EMBL" id="KAG2171254.1"/>
    </source>
</evidence>
<dbReference type="InterPro" id="IPR023606">
    <property type="entry name" value="CoA-Trfase_III_dom_1_sf"/>
</dbReference>
<gene>
    <name evidence="1" type="ORF">INT43_004108</name>
</gene>
<proteinExistence type="predicted"/>
<evidence type="ECO:0000313" key="2">
    <source>
        <dbReference type="Proteomes" id="UP000654370"/>
    </source>
</evidence>
<reference evidence="1" key="1">
    <citation type="submission" date="2020-12" db="EMBL/GenBank/DDBJ databases">
        <title>Metabolic potential, ecology and presence of endohyphal bacteria is reflected in genomic diversity of Mucoromycotina.</title>
        <authorList>
            <person name="Muszewska A."/>
            <person name="Okrasinska A."/>
            <person name="Steczkiewicz K."/>
            <person name="Drgas O."/>
            <person name="Orlowska M."/>
            <person name="Perlinska-Lenart U."/>
            <person name="Aleksandrzak-Piekarczyk T."/>
            <person name="Szatraj K."/>
            <person name="Zielenkiewicz U."/>
            <person name="Pilsyk S."/>
            <person name="Malc E."/>
            <person name="Mieczkowski P."/>
            <person name="Kruszewska J.S."/>
            <person name="Biernat P."/>
            <person name="Pawlowska J."/>
        </authorList>
    </citation>
    <scope>NUCLEOTIDE SEQUENCE</scope>
    <source>
        <strain evidence="1">WA0000067209</strain>
    </source>
</reference>
<comment type="caution">
    <text evidence="1">The sequence shown here is derived from an EMBL/GenBank/DDBJ whole genome shotgun (WGS) entry which is preliminary data.</text>
</comment>
<dbReference type="SUPFAM" id="SSF89796">
    <property type="entry name" value="CoA-transferase family III (CaiB/BaiF)"/>
    <property type="match status" value="1"/>
</dbReference>
<dbReference type="Proteomes" id="UP000654370">
    <property type="component" value="Unassembled WGS sequence"/>
</dbReference>
<accession>A0A8H7PCC5</accession>
<sequence length="133" mass="14563">MTSPQTEILEGISSDLGFTLADAPGKLALLWSLRADEGKDVSVDAIWAMLQLMAIQFVTINGVHMSKTAFDPNSSLLGGFYRTADERTVCFAVNFPHIRDIMCDVLNCPPIKNKISDAVLQWHPVELEEAIGA</sequence>
<dbReference type="EMBL" id="JAEPQZ010000023">
    <property type="protein sequence ID" value="KAG2171254.1"/>
    <property type="molecule type" value="Genomic_DNA"/>
</dbReference>
<keyword evidence="2" id="KW-1185">Reference proteome</keyword>